<organism evidence="2">
    <name type="scientific">Tolypothrix bouteillei VB521301</name>
    <dbReference type="NCBI Taxonomy" id="1479485"/>
    <lineage>
        <taxon>Bacteria</taxon>
        <taxon>Bacillati</taxon>
        <taxon>Cyanobacteriota</taxon>
        <taxon>Cyanophyceae</taxon>
        <taxon>Nostocales</taxon>
        <taxon>Tolypothrichaceae</taxon>
        <taxon>Tolypothrix</taxon>
    </lineage>
</organism>
<evidence type="ECO:0000256" key="1">
    <source>
        <dbReference type="SAM" id="MobiDB-lite"/>
    </source>
</evidence>
<accession>A0A0C1MWG8</accession>
<dbReference type="AlphaFoldDB" id="A0A0C1MWG8"/>
<proteinExistence type="predicted"/>
<feature type="compositionally biased region" description="Low complexity" evidence="1">
    <location>
        <begin position="41"/>
        <end position="57"/>
    </location>
</feature>
<dbReference type="EMBL" id="JHEG02000059">
    <property type="protein sequence ID" value="KIE06642.1"/>
    <property type="molecule type" value="Genomic_DNA"/>
</dbReference>
<feature type="region of interest" description="Disordered" evidence="1">
    <location>
        <begin position="1"/>
        <end position="90"/>
    </location>
</feature>
<name>A0A0C1MWG8_9CYAN</name>
<comment type="caution">
    <text evidence="2">The sequence shown here is derived from an EMBL/GenBank/DDBJ whole genome shotgun (WGS) entry which is preliminary data.</text>
</comment>
<sequence length="100" mass="10392">MCSPVYSRGFASASVGRSTTAAGRASPTADALPRHAPRPPAATTSAATPTTAQRARAVVIGAPPRAPAYQIERRRGISPRPGPPGPSPWLLELHILSRDC</sequence>
<protein>
    <submittedName>
        <fullName evidence="2">Uncharacterized protein</fullName>
    </submittedName>
</protein>
<gene>
    <name evidence="2" type="ORF">DA73_0235510</name>
</gene>
<evidence type="ECO:0000313" key="2">
    <source>
        <dbReference type="EMBL" id="KIE06642.1"/>
    </source>
</evidence>
<reference evidence="2" key="1">
    <citation type="journal article" date="2015" name="Genome Announc.">
        <title>Draft Genome Sequence of Tolypothrix boutellei Strain VB521301.</title>
        <authorList>
            <person name="Chandrababunaidu M.M."/>
            <person name="Singh D."/>
            <person name="Sen D."/>
            <person name="Bhan S."/>
            <person name="Das S."/>
            <person name="Gupta A."/>
            <person name="Adhikary S.P."/>
            <person name="Tripathy S."/>
        </authorList>
    </citation>
    <scope>NUCLEOTIDE SEQUENCE</scope>
    <source>
        <strain evidence="2">VB521301</strain>
    </source>
</reference>